<name>A0A4Q7E1K5_9CYAN</name>
<gene>
    <name evidence="1" type="ORF">DYY88_22615</name>
</gene>
<dbReference type="Pfam" id="PF07799">
    <property type="entry name" value="DUF1643"/>
    <property type="match status" value="1"/>
</dbReference>
<evidence type="ECO:0000313" key="2">
    <source>
        <dbReference type="Proteomes" id="UP000292459"/>
    </source>
</evidence>
<proteinExistence type="predicted"/>
<comment type="caution">
    <text evidence="1">The sequence shown here is derived from an EMBL/GenBank/DDBJ whole genome shotgun (WGS) entry which is preliminary data.</text>
</comment>
<dbReference type="Proteomes" id="UP000292459">
    <property type="component" value="Unassembled WGS sequence"/>
</dbReference>
<evidence type="ECO:0000313" key="1">
    <source>
        <dbReference type="EMBL" id="RZM74836.1"/>
    </source>
</evidence>
<accession>A0A4Q7E1K5</accession>
<protein>
    <submittedName>
        <fullName evidence="1">DUF1643 domain-containing protein</fullName>
    </submittedName>
</protein>
<reference evidence="1 2" key="1">
    <citation type="submission" date="2018-11" db="EMBL/GenBank/DDBJ databases">
        <title>Whole genome sequencing of an environmental sample.</title>
        <authorList>
            <person name="Sarangi A.N."/>
            <person name="Singh D."/>
            <person name="Tripathy S."/>
        </authorList>
    </citation>
    <scope>NUCLEOTIDE SEQUENCE [LARGE SCALE GENOMIC DNA]</scope>
    <source>
        <strain evidence="1 2">Lakshadweep</strain>
    </source>
</reference>
<dbReference type="AlphaFoldDB" id="A0A4Q7E1K5"/>
<keyword evidence="2" id="KW-1185">Reference proteome</keyword>
<dbReference type="InterPro" id="IPR012441">
    <property type="entry name" value="DUF1643"/>
</dbReference>
<sequence>MQRSALFDATGQYRYWLQRQWQPEGRAIALIMLNPSRADHRQDDPTLRRCISLAQHWQFGRLTVVNLFAYCTASPKVLKTVAAPIGSDNDAHILEACQSADCIVLAWGNWGSLHQRDQAVLRLLNPFRDRLNCLGLNRTGQPRHPLYLPRHTPLQPWLTPPTITADDSLSKLSMAQSSVAG</sequence>
<dbReference type="EMBL" id="QVFV01000011">
    <property type="protein sequence ID" value="RZM74836.1"/>
    <property type="molecule type" value="Genomic_DNA"/>
</dbReference>
<dbReference type="RefSeq" id="WP_044151385.1">
    <property type="nucleotide sequence ID" value="NZ_QVFV01000011.1"/>
</dbReference>
<dbReference type="OrthoDB" id="9807577at2"/>
<organism evidence="1 2">
    <name type="scientific">Leptolyngbya iicbica LK</name>
    <dbReference type="NCBI Taxonomy" id="2294035"/>
    <lineage>
        <taxon>Bacteria</taxon>
        <taxon>Bacillati</taxon>
        <taxon>Cyanobacteriota</taxon>
        <taxon>Cyanophyceae</taxon>
        <taxon>Leptolyngbyales</taxon>
        <taxon>Leptolyngbyaceae</taxon>
        <taxon>Leptolyngbya group</taxon>
        <taxon>Leptolyngbya</taxon>
        <taxon>Leptolyngbya iicbica</taxon>
    </lineage>
</organism>